<name>A0ABV0TQ02_9TELE</name>
<sequence>TVDQLQPQRPTLTPEPESLMMIVGITSAIIGYCCILIVLIIIWKEERRKKFLSSIRMFNI</sequence>
<comment type="caution">
    <text evidence="2">The sequence shown here is derived from an EMBL/GenBank/DDBJ whole genome shotgun (WGS) entry which is preliminary data.</text>
</comment>
<dbReference type="EMBL" id="JAHRIQ010042699">
    <property type="protein sequence ID" value="MEQ2234994.1"/>
    <property type="molecule type" value="Genomic_DNA"/>
</dbReference>
<gene>
    <name evidence="2" type="ORF">ILYODFUR_037104</name>
</gene>
<feature type="transmembrane region" description="Helical" evidence="1">
    <location>
        <begin position="20"/>
        <end position="43"/>
    </location>
</feature>
<protein>
    <submittedName>
        <fullName evidence="2">Uncharacterized protein</fullName>
    </submittedName>
</protein>
<accession>A0ABV0TQ02</accession>
<evidence type="ECO:0000313" key="2">
    <source>
        <dbReference type="EMBL" id="MEQ2234994.1"/>
    </source>
</evidence>
<evidence type="ECO:0000313" key="3">
    <source>
        <dbReference type="Proteomes" id="UP001482620"/>
    </source>
</evidence>
<feature type="non-terminal residue" evidence="2">
    <location>
        <position position="1"/>
    </location>
</feature>
<keyword evidence="1" id="KW-0812">Transmembrane</keyword>
<reference evidence="2 3" key="1">
    <citation type="submission" date="2021-06" db="EMBL/GenBank/DDBJ databases">
        <authorList>
            <person name="Palmer J.M."/>
        </authorList>
    </citation>
    <scope>NUCLEOTIDE SEQUENCE [LARGE SCALE GENOMIC DNA]</scope>
    <source>
        <strain evidence="3">if_2019</strain>
        <tissue evidence="2">Muscle</tissue>
    </source>
</reference>
<proteinExistence type="predicted"/>
<keyword evidence="1" id="KW-0472">Membrane</keyword>
<evidence type="ECO:0000256" key="1">
    <source>
        <dbReference type="SAM" id="Phobius"/>
    </source>
</evidence>
<organism evidence="2 3">
    <name type="scientific">Ilyodon furcidens</name>
    <name type="common">goldbreast splitfin</name>
    <dbReference type="NCBI Taxonomy" id="33524"/>
    <lineage>
        <taxon>Eukaryota</taxon>
        <taxon>Metazoa</taxon>
        <taxon>Chordata</taxon>
        <taxon>Craniata</taxon>
        <taxon>Vertebrata</taxon>
        <taxon>Euteleostomi</taxon>
        <taxon>Actinopterygii</taxon>
        <taxon>Neopterygii</taxon>
        <taxon>Teleostei</taxon>
        <taxon>Neoteleostei</taxon>
        <taxon>Acanthomorphata</taxon>
        <taxon>Ovalentaria</taxon>
        <taxon>Atherinomorphae</taxon>
        <taxon>Cyprinodontiformes</taxon>
        <taxon>Goodeidae</taxon>
        <taxon>Ilyodon</taxon>
    </lineage>
</organism>
<dbReference type="Proteomes" id="UP001482620">
    <property type="component" value="Unassembled WGS sequence"/>
</dbReference>
<keyword evidence="1" id="KW-1133">Transmembrane helix</keyword>
<keyword evidence="3" id="KW-1185">Reference proteome</keyword>